<dbReference type="HOGENOM" id="CLU_012729_0_1_10"/>
<feature type="domain" description="Outer membrane protein beta-barrel" evidence="3">
    <location>
        <begin position="441"/>
        <end position="770"/>
    </location>
</feature>
<dbReference type="STRING" id="485917.Phep_2796"/>
<dbReference type="OrthoDB" id="1086219at2"/>
<dbReference type="Pfam" id="PF14905">
    <property type="entry name" value="OMP_b-brl_3"/>
    <property type="match status" value="1"/>
</dbReference>
<feature type="region of interest" description="Disordered" evidence="1">
    <location>
        <begin position="917"/>
        <end position="936"/>
    </location>
</feature>
<dbReference type="RefSeq" id="WP_015808606.1">
    <property type="nucleotide sequence ID" value="NC_013061.1"/>
</dbReference>
<reference evidence="4 5" key="1">
    <citation type="journal article" date="2009" name="Stand. Genomic Sci.">
        <title>Complete genome sequence of Pedobacter heparinus type strain (HIM 762-3).</title>
        <authorList>
            <person name="Han C."/>
            <person name="Spring S."/>
            <person name="Lapidus A."/>
            <person name="Del Rio T.G."/>
            <person name="Tice H."/>
            <person name="Copeland A."/>
            <person name="Cheng J.F."/>
            <person name="Lucas S."/>
            <person name="Chen F."/>
            <person name="Nolan M."/>
            <person name="Bruce D."/>
            <person name="Goodwin L."/>
            <person name="Pitluck S."/>
            <person name="Ivanova N."/>
            <person name="Mavromatis K."/>
            <person name="Mikhailova N."/>
            <person name="Pati A."/>
            <person name="Chen A."/>
            <person name="Palaniappan K."/>
            <person name="Land M."/>
            <person name="Hauser L."/>
            <person name="Chang Y.J."/>
            <person name="Jeffries C.C."/>
            <person name="Saunders E."/>
            <person name="Chertkov O."/>
            <person name="Brettin T."/>
            <person name="Goker M."/>
            <person name="Rohde M."/>
            <person name="Bristow J."/>
            <person name="Eisen J.A."/>
            <person name="Markowitz V."/>
            <person name="Hugenholtz P."/>
            <person name="Kyrpides N.C."/>
            <person name="Klenk H.P."/>
            <person name="Detter J.C."/>
        </authorList>
    </citation>
    <scope>NUCLEOTIDE SEQUENCE [LARGE SCALE GENOMIC DNA]</scope>
    <source>
        <strain evidence="5">ATCC 13125 / DSM 2366 / CIP 104194 / JCM 7457 / NBRC 12017 / NCIMB 9290 / NRRL B-14731 / HIM 762-3</strain>
    </source>
</reference>
<evidence type="ECO:0000313" key="5">
    <source>
        <dbReference type="Proteomes" id="UP000000852"/>
    </source>
</evidence>
<dbReference type="Pfam" id="PF13620">
    <property type="entry name" value="CarboxypepD_reg"/>
    <property type="match status" value="1"/>
</dbReference>
<evidence type="ECO:0000259" key="3">
    <source>
        <dbReference type="Pfam" id="PF14905"/>
    </source>
</evidence>
<dbReference type="SUPFAM" id="SSF56935">
    <property type="entry name" value="Porins"/>
    <property type="match status" value="1"/>
</dbReference>
<evidence type="ECO:0000313" key="4">
    <source>
        <dbReference type="EMBL" id="ACU04995.1"/>
    </source>
</evidence>
<gene>
    <name evidence="4" type="ordered locus">Phep_2796</name>
</gene>
<dbReference type="eggNOG" id="COG1629">
    <property type="taxonomic scope" value="Bacteria"/>
</dbReference>
<feature type="chain" id="PRO_5002974673" description="Outer membrane protein beta-barrel domain-containing protein" evidence="2">
    <location>
        <begin position="22"/>
        <end position="936"/>
    </location>
</feature>
<feature type="signal peptide" evidence="2">
    <location>
        <begin position="1"/>
        <end position="21"/>
    </location>
</feature>
<keyword evidence="2" id="KW-0732">Signal</keyword>
<evidence type="ECO:0000256" key="1">
    <source>
        <dbReference type="SAM" id="MobiDB-lite"/>
    </source>
</evidence>
<dbReference type="KEGG" id="phe:Phep_2796"/>
<name>C6Y168_PEDHD</name>
<sequence>MKKCAFILLALAMFGTTQINAQNKPSKPVAPPLPLREISGIVKDSTDLEVIGATVSLTSDKDTLKTATNNNGVFVFKNVKSATYTIVVQSIGYMKTPAMLFKQNDRIPRIVMDPIVLKEEKNTLNTVVINGEPSITYKTDTIEYKASDYVVRENSTVDELLKKMEGMEVGTDGSLVHNGEAVLKAKLNGKEYLGGDVANAIKNLPAEIVDKIQIVDDYGDEAARTGVKDGDPQKILNITTRTDKSVGNLLRLNTAGGNNKRYDAGIFGTRINGNQQIGVRTGYKNTVNGVAGSGGGGGTGGTTNDGNASFSIRDKIGKKIEVNMNYGFNGNDINALNSSFTHSFTNFRDPVTQKDTLIATNTTRGNVSDNNSKNHNFKADIDFELDSNNFINFSPSINYSSSLSLRSDSSYQTGFRHQRQISSNASTNTRPQLGAAISYTHRFGNKRRRLSLHANLNSNNNDVEQQREANIVYFLNEDETERRDSLVNRIIARKNLQNTYRGSITYVEPLSLNTQLELNAQLNYNGYSNDATTRNVTPTGYSEVIDSLSNIFDYSFTQARISLNFRYGMVNTSKFRFSAGLTGIPSLLSGTKVSLGTSTERKSFNLIPIARMEYLWSRQHKISLNYSGSANEPSFDQIQPVKDVSNPQNPRIGNPDLKASFTHTIRSEYNNYLADIKMNYSLNMNASFTQNSVVNNTIDVLDPNVVVGPNQKAVYISETRYINVNGSYRLAGNYSVSRQFGNRKYNLSFSGSANYNHRISMSNGDQNINTVKTFIERFGPRINPSDWFEVNPYVSHNYTKSENTLLKNQNETSTLAFNVDGKIYFLKSWLFGYSASKNYVSGIKANLTSNPFVVNAYLEKELLNRRGKISLHAFDILNQNNFVNRDYNDNGGYTDTKSNALSQYFMLRLSMRLQKWSGAKGRKGQPIRRRGDGSFM</sequence>
<protein>
    <recommendedName>
        <fullName evidence="3">Outer membrane protein beta-barrel domain-containing protein</fullName>
    </recommendedName>
</protein>
<evidence type="ECO:0000256" key="2">
    <source>
        <dbReference type="SAM" id="SignalP"/>
    </source>
</evidence>
<dbReference type="InterPro" id="IPR008969">
    <property type="entry name" value="CarboxyPept-like_regulatory"/>
</dbReference>
<organism evidence="4 5">
    <name type="scientific">Pedobacter heparinus (strain ATCC 13125 / DSM 2366 / CIP 104194 / JCM 7457 / NBRC 12017 / NCIMB 9290 / NRRL B-14731 / HIM 762-3)</name>
    <dbReference type="NCBI Taxonomy" id="485917"/>
    <lineage>
        <taxon>Bacteria</taxon>
        <taxon>Pseudomonadati</taxon>
        <taxon>Bacteroidota</taxon>
        <taxon>Sphingobacteriia</taxon>
        <taxon>Sphingobacteriales</taxon>
        <taxon>Sphingobacteriaceae</taxon>
        <taxon>Pedobacter</taxon>
    </lineage>
</organism>
<keyword evidence="5" id="KW-1185">Reference proteome</keyword>
<dbReference type="SUPFAM" id="SSF49464">
    <property type="entry name" value="Carboxypeptidase regulatory domain-like"/>
    <property type="match status" value="1"/>
</dbReference>
<proteinExistence type="predicted"/>
<dbReference type="Gene3D" id="2.60.40.1120">
    <property type="entry name" value="Carboxypeptidase-like, regulatory domain"/>
    <property type="match status" value="1"/>
</dbReference>
<dbReference type="Proteomes" id="UP000000852">
    <property type="component" value="Chromosome"/>
</dbReference>
<dbReference type="EMBL" id="CP001681">
    <property type="protein sequence ID" value="ACU04995.1"/>
    <property type="molecule type" value="Genomic_DNA"/>
</dbReference>
<dbReference type="InterPro" id="IPR041700">
    <property type="entry name" value="OMP_b-brl_3"/>
</dbReference>
<dbReference type="AlphaFoldDB" id="C6Y168"/>
<accession>C6Y168</accession>